<keyword evidence="2 4" id="KW-0378">Hydrolase</keyword>
<evidence type="ECO:0000256" key="2">
    <source>
        <dbReference type="ARBA" id="ARBA00022801"/>
    </source>
</evidence>
<dbReference type="AlphaFoldDB" id="A0A329M3C6"/>
<evidence type="ECO:0000313" key="5">
    <source>
        <dbReference type="Proteomes" id="UP000250369"/>
    </source>
</evidence>
<gene>
    <name evidence="4" type="ORF">DQG23_31300</name>
</gene>
<evidence type="ECO:0000256" key="1">
    <source>
        <dbReference type="ARBA" id="ARBA00008779"/>
    </source>
</evidence>
<proteinExistence type="inferred from homology"/>
<sequence length="484" mass="55171">MNAEASIKRPNIILIMTDQQRGDCLSIENHPVLLTPNMDHIAGSGARFSKCYTTCPVCIPARRSLLSGQFPSTHGMVGYRDHVSDWDPALSLPTHLKKAGYQTYLAGRTMHQHPERKRYGYDHMVLGTLDYDRWLRKKVPIETYMPSGEHPGTGDYYGTGVMNSDWTARHWHLDEALHQTNWTVNEALRFLQDRDPSCPYFLTVSFLAPHPPLIPPAFYMDRYLRQEPHEPVIGDWAEPPIGGGKGRGPASTNVDLRGEALRSARAGYYGLINHVDDQIRRFLFGSAVDNRDTVVIFTSDHGEMLGDHYFWKKSLPYEPSVRIPLLIRAPEHYGIRPGTVIDNPVCLEDIMPTILDMAGLDIPETVDGMSLLPLLRGEQTEWRSYLHIEQGEGALEKQYTHHTLTDGKEKYIWFANDGREQFFHLAEDPNECRELSVKEQAAERMNDWRRLLIEVLKDRPEGFTDGGRLIAGRPYSPVMPRRDG</sequence>
<dbReference type="GO" id="GO:0004065">
    <property type="term" value="F:arylsulfatase activity"/>
    <property type="evidence" value="ECO:0007669"/>
    <property type="project" value="UniProtKB-EC"/>
</dbReference>
<dbReference type="InterPro" id="IPR050738">
    <property type="entry name" value="Sulfatase"/>
</dbReference>
<feature type="domain" description="Sulfatase N-terminal" evidence="3">
    <location>
        <begin position="10"/>
        <end position="359"/>
    </location>
</feature>
<dbReference type="EMBL" id="QMFB01000026">
    <property type="protein sequence ID" value="RAV14384.1"/>
    <property type="molecule type" value="Genomic_DNA"/>
</dbReference>
<name>A0A329M3C6_9BACL</name>
<dbReference type="NCBIfam" id="NF010322">
    <property type="entry name" value="PRK13759.1"/>
    <property type="match status" value="1"/>
</dbReference>
<dbReference type="Pfam" id="PF00884">
    <property type="entry name" value="Sulfatase"/>
    <property type="match status" value="1"/>
</dbReference>
<dbReference type="InterPro" id="IPR000917">
    <property type="entry name" value="Sulfatase_N"/>
</dbReference>
<dbReference type="RefSeq" id="WP_113034967.1">
    <property type="nucleotide sequence ID" value="NZ_QMFB01000026.1"/>
</dbReference>
<dbReference type="EC" id="3.1.6.1" evidence="4"/>
<keyword evidence="5" id="KW-1185">Reference proteome</keyword>
<accession>A0A329M3C6</accession>
<dbReference type="OrthoDB" id="9762324at2"/>
<dbReference type="Gene3D" id="3.40.720.10">
    <property type="entry name" value="Alkaline Phosphatase, subunit A"/>
    <property type="match status" value="1"/>
</dbReference>
<dbReference type="SUPFAM" id="SSF53649">
    <property type="entry name" value="Alkaline phosphatase-like"/>
    <property type="match status" value="1"/>
</dbReference>
<dbReference type="InterPro" id="IPR017850">
    <property type="entry name" value="Alkaline_phosphatase_core_sf"/>
</dbReference>
<comment type="caution">
    <text evidence="4">The sequence shown here is derived from an EMBL/GenBank/DDBJ whole genome shotgun (WGS) entry which is preliminary data.</text>
</comment>
<evidence type="ECO:0000313" key="4">
    <source>
        <dbReference type="EMBL" id="RAV14384.1"/>
    </source>
</evidence>
<dbReference type="Proteomes" id="UP000250369">
    <property type="component" value="Unassembled WGS sequence"/>
</dbReference>
<dbReference type="PANTHER" id="PTHR42693">
    <property type="entry name" value="ARYLSULFATASE FAMILY MEMBER"/>
    <property type="match status" value="1"/>
</dbReference>
<comment type="similarity">
    <text evidence="1">Belongs to the sulfatase family.</text>
</comment>
<protein>
    <submittedName>
        <fullName evidence="4">Arylsulfatase</fullName>
        <ecNumber evidence="4">3.1.6.1</ecNumber>
    </submittedName>
</protein>
<reference evidence="4 5" key="1">
    <citation type="journal article" date="2009" name="Int. J. Syst. Evol. Microbiol.">
        <title>Paenibacillus contaminans sp. nov., isolated from a contaminated laboratory plate.</title>
        <authorList>
            <person name="Chou J.H."/>
            <person name="Lee J.H."/>
            <person name="Lin M.C."/>
            <person name="Chang P.S."/>
            <person name="Arun A.B."/>
            <person name="Young C.C."/>
            <person name="Chen W.M."/>
        </authorList>
    </citation>
    <scope>NUCLEOTIDE SEQUENCE [LARGE SCALE GENOMIC DNA]</scope>
    <source>
        <strain evidence="4 5">CKOBP-6</strain>
    </source>
</reference>
<organism evidence="4 5">
    <name type="scientific">Paenibacillus contaminans</name>
    <dbReference type="NCBI Taxonomy" id="450362"/>
    <lineage>
        <taxon>Bacteria</taxon>
        <taxon>Bacillati</taxon>
        <taxon>Bacillota</taxon>
        <taxon>Bacilli</taxon>
        <taxon>Bacillales</taxon>
        <taxon>Paenibacillaceae</taxon>
        <taxon>Paenibacillus</taxon>
    </lineage>
</organism>
<dbReference type="PANTHER" id="PTHR42693:SF53">
    <property type="entry name" value="ENDO-4-O-SULFATASE"/>
    <property type="match status" value="1"/>
</dbReference>
<evidence type="ECO:0000259" key="3">
    <source>
        <dbReference type="Pfam" id="PF00884"/>
    </source>
</evidence>